<sequence length="781" mass="83580">MIPAFRQAFLSRLLIFLLTATIGWAALAQEQPAGPVLPDPQEWAAQVSAAEALIADDESAVEDLERLRTIISGRRAAFLAAQSANAARIATAEAQIAALGPLPPEGETEDPEIAERRARLNAQLAELRRPVVAAEEGFALANSLVASIDSTIRDRYARQLLARQPSPLNPVLWPSALTVLTDTVQRIGTEARDAWRNPDSRAVALQAAPLSAFLGFVGLLLALRSRWWVGLFADWVAPRWPRGQGVLDFALSLGQIVLPLAGVMLVALAIDLTHILGEAGRIVIVVGLPTVALPVILSRWLVLRLFPQAEPCLLPVTKRDGGRLRRLGVIAGHFVAANIALGGVETQLGYSDLSVSVLQYPLRLLTAFLLWRIGRILLRARRPDPQAENELRLGETFVRTLGRVAMAIALLSVVLATAGYSIATQGILVPAFATLGLGGLLVVLQRLIGDVYALVTRTSESSASDALAPILAGFVLSLAAIPVLALLWGARVADLSEMWQRFLLGFAVGETRISPDVFLVFAIVFAVGLALTRLAQRTLRGSVLPRTAMDVGARNAIVSGTGYIGIFLAILLAITSAGIDLSNLAIVAGALSLGIGFGLQNVVSNFVSGIILLIERPISEGDWIEVGGQMGYVRDISVRSTRIETFDRTDVIVPNADLVSGTVTNWTRGNLVGRVIVPVGVAFGTDTRLVEAILMEIAEAHPLVVLNPPPAVLFRTFGNGALNFEIRAILRDVNFVLAVQSDMNHEIAARFAAEGIVIPHSQHDLWLRNPETLVGPSASVS</sequence>
<feature type="domain" description="Mechanosensitive ion channel MscS" evidence="9">
    <location>
        <begin position="601"/>
        <end position="668"/>
    </location>
</feature>
<comment type="subcellular location">
    <subcellularLocation>
        <location evidence="1">Cell membrane</location>
        <topology evidence="1">Multi-pass membrane protein</topology>
    </subcellularLocation>
</comment>
<feature type="transmembrane region" description="Helical" evidence="7">
    <location>
        <begin position="585"/>
        <end position="614"/>
    </location>
</feature>
<name>K2GN10_9RHOB</name>
<feature type="transmembrane region" description="Helical" evidence="7">
    <location>
        <begin position="467"/>
        <end position="490"/>
    </location>
</feature>
<comment type="similarity">
    <text evidence="2">Belongs to the MscS (TC 1.A.23) family.</text>
</comment>
<gene>
    <name evidence="12" type="ORF">OCGS_2042</name>
</gene>
<feature type="transmembrane region" description="Helical" evidence="7">
    <location>
        <begin position="517"/>
        <end position="535"/>
    </location>
</feature>
<dbReference type="InterPro" id="IPR010920">
    <property type="entry name" value="LSM_dom_sf"/>
</dbReference>
<evidence type="ECO:0000256" key="1">
    <source>
        <dbReference type="ARBA" id="ARBA00004651"/>
    </source>
</evidence>
<evidence type="ECO:0000256" key="8">
    <source>
        <dbReference type="SAM" id="SignalP"/>
    </source>
</evidence>
<feature type="transmembrane region" description="Helical" evidence="7">
    <location>
        <begin position="429"/>
        <end position="455"/>
    </location>
</feature>
<evidence type="ECO:0000256" key="6">
    <source>
        <dbReference type="ARBA" id="ARBA00023136"/>
    </source>
</evidence>
<dbReference type="GO" id="GO:0008381">
    <property type="term" value="F:mechanosensitive monoatomic ion channel activity"/>
    <property type="evidence" value="ECO:0007669"/>
    <property type="project" value="UniProtKB-ARBA"/>
</dbReference>
<dbReference type="InterPro" id="IPR006685">
    <property type="entry name" value="MscS_channel_2nd"/>
</dbReference>
<reference evidence="12 13" key="1">
    <citation type="journal article" date="2012" name="J. Bacteriol.">
        <title>Draft Genome Sequence of Oceaniovalibus guishaninsula JLT2003T.</title>
        <authorList>
            <person name="Tang K."/>
            <person name="Liu K."/>
            <person name="Jiao N."/>
        </authorList>
    </citation>
    <scope>NUCLEOTIDE SEQUENCE [LARGE SCALE GENOMIC DNA]</scope>
    <source>
        <strain evidence="12 13">JLT2003</strain>
    </source>
</reference>
<dbReference type="GO" id="GO:0005886">
    <property type="term" value="C:plasma membrane"/>
    <property type="evidence" value="ECO:0007669"/>
    <property type="project" value="UniProtKB-SubCell"/>
</dbReference>
<keyword evidence="8" id="KW-0732">Signal</keyword>
<dbReference type="SUPFAM" id="SSF50182">
    <property type="entry name" value="Sm-like ribonucleoproteins"/>
    <property type="match status" value="1"/>
</dbReference>
<keyword evidence="4 7" id="KW-0812">Transmembrane</keyword>
<dbReference type="Pfam" id="PF00924">
    <property type="entry name" value="MS_channel_2nd"/>
    <property type="match status" value="1"/>
</dbReference>
<dbReference type="Pfam" id="PF12607">
    <property type="entry name" value="DUF3772"/>
    <property type="match status" value="1"/>
</dbReference>
<evidence type="ECO:0000259" key="9">
    <source>
        <dbReference type="Pfam" id="PF00924"/>
    </source>
</evidence>
<keyword evidence="6 7" id="KW-0472">Membrane</keyword>
<dbReference type="Pfam" id="PF21082">
    <property type="entry name" value="MS_channel_3rd"/>
    <property type="match status" value="1"/>
</dbReference>
<dbReference type="RefSeq" id="WP_007427194.1">
    <property type="nucleotide sequence ID" value="NZ_AMGO01000046.1"/>
</dbReference>
<dbReference type="InterPro" id="IPR023408">
    <property type="entry name" value="MscS_beta-dom_sf"/>
</dbReference>
<dbReference type="OrthoDB" id="9799209at2"/>
<dbReference type="InterPro" id="IPR052702">
    <property type="entry name" value="MscS-like_channel"/>
</dbReference>
<feature type="domain" description="DUF3772" evidence="10">
    <location>
        <begin position="134"/>
        <end position="193"/>
    </location>
</feature>
<feature type="transmembrane region" description="Helical" evidence="7">
    <location>
        <begin position="203"/>
        <end position="223"/>
    </location>
</feature>
<feature type="domain" description="Mechanosensitive ion channel MscS C-terminal" evidence="11">
    <location>
        <begin position="676"/>
        <end position="758"/>
    </location>
</feature>
<dbReference type="Gene3D" id="2.30.30.60">
    <property type="match status" value="1"/>
</dbReference>
<dbReference type="SUPFAM" id="SSF82861">
    <property type="entry name" value="Mechanosensitive channel protein MscS (YggB), transmembrane region"/>
    <property type="match status" value="1"/>
</dbReference>
<evidence type="ECO:0000313" key="13">
    <source>
        <dbReference type="Proteomes" id="UP000006765"/>
    </source>
</evidence>
<feature type="chain" id="PRO_5003860179" evidence="8">
    <location>
        <begin position="26"/>
        <end position="781"/>
    </location>
</feature>
<evidence type="ECO:0000256" key="7">
    <source>
        <dbReference type="SAM" id="Phobius"/>
    </source>
</evidence>
<evidence type="ECO:0000259" key="11">
    <source>
        <dbReference type="Pfam" id="PF21082"/>
    </source>
</evidence>
<keyword evidence="5 7" id="KW-1133">Transmembrane helix</keyword>
<evidence type="ECO:0000256" key="5">
    <source>
        <dbReference type="ARBA" id="ARBA00022989"/>
    </source>
</evidence>
<dbReference type="Gene3D" id="3.30.70.100">
    <property type="match status" value="1"/>
</dbReference>
<keyword evidence="13" id="KW-1185">Reference proteome</keyword>
<feature type="signal peptide" evidence="8">
    <location>
        <begin position="1"/>
        <end position="25"/>
    </location>
</feature>
<proteinExistence type="inferred from homology"/>
<dbReference type="InterPro" id="IPR011066">
    <property type="entry name" value="MscS_channel_C_sf"/>
</dbReference>
<evidence type="ECO:0000259" key="10">
    <source>
        <dbReference type="Pfam" id="PF12607"/>
    </source>
</evidence>
<dbReference type="PANTHER" id="PTHR30347:SF1">
    <property type="entry name" value="MECHANOSENSITIVE CHANNEL MSCK"/>
    <property type="match status" value="1"/>
</dbReference>
<accession>K2GN10</accession>
<dbReference type="InterPro" id="IPR049278">
    <property type="entry name" value="MS_channel_C"/>
</dbReference>
<dbReference type="PATRIC" id="fig|1231392.3.peg.2053"/>
<dbReference type="Proteomes" id="UP000006765">
    <property type="component" value="Unassembled WGS sequence"/>
</dbReference>
<feature type="transmembrane region" description="Helical" evidence="7">
    <location>
        <begin position="249"/>
        <end position="270"/>
    </location>
</feature>
<feature type="transmembrane region" description="Helical" evidence="7">
    <location>
        <begin position="556"/>
        <end position="579"/>
    </location>
</feature>
<evidence type="ECO:0000256" key="4">
    <source>
        <dbReference type="ARBA" id="ARBA00022692"/>
    </source>
</evidence>
<dbReference type="InterPro" id="IPR022249">
    <property type="entry name" value="DUF3772"/>
</dbReference>
<comment type="caution">
    <text evidence="12">The sequence shown here is derived from an EMBL/GenBank/DDBJ whole genome shotgun (WGS) entry which is preliminary data.</text>
</comment>
<evidence type="ECO:0000313" key="12">
    <source>
        <dbReference type="EMBL" id="EKE44061.1"/>
    </source>
</evidence>
<feature type="transmembrane region" description="Helical" evidence="7">
    <location>
        <begin position="401"/>
        <end position="423"/>
    </location>
</feature>
<evidence type="ECO:0000256" key="3">
    <source>
        <dbReference type="ARBA" id="ARBA00022475"/>
    </source>
</evidence>
<feature type="transmembrane region" description="Helical" evidence="7">
    <location>
        <begin position="282"/>
        <end position="306"/>
    </location>
</feature>
<dbReference type="STRING" id="1231392.OCGS_2042"/>
<dbReference type="SUPFAM" id="SSF82689">
    <property type="entry name" value="Mechanosensitive channel protein MscS (YggB), C-terminal domain"/>
    <property type="match status" value="1"/>
</dbReference>
<dbReference type="PANTHER" id="PTHR30347">
    <property type="entry name" value="POTASSIUM CHANNEL RELATED"/>
    <property type="match status" value="1"/>
</dbReference>
<evidence type="ECO:0000256" key="2">
    <source>
        <dbReference type="ARBA" id="ARBA00008017"/>
    </source>
</evidence>
<keyword evidence="3" id="KW-1003">Cell membrane</keyword>
<organism evidence="12 13">
    <name type="scientific">Oceaniovalibus guishaninsula JLT2003</name>
    <dbReference type="NCBI Taxonomy" id="1231392"/>
    <lineage>
        <taxon>Bacteria</taxon>
        <taxon>Pseudomonadati</taxon>
        <taxon>Pseudomonadota</taxon>
        <taxon>Alphaproteobacteria</taxon>
        <taxon>Rhodobacterales</taxon>
        <taxon>Roseobacteraceae</taxon>
        <taxon>Oceaniovalibus</taxon>
    </lineage>
</organism>
<dbReference type="EMBL" id="AMGO01000046">
    <property type="protein sequence ID" value="EKE44061.1"/>
    <property type="molecule type" value="Genomic_DNA"/>
</dbReference>
<dbReference type="AlphaFoldDB" id="K2GN10"/>
<protein>
    <submittedName>
        <fullName evidence="12">Small Conductance Mechanosensitive Ion Channel</fullName>
    </submittedName>
</protein>
<dbReference type="Gene3D" id="1.10.287.1260">
    <property type="match status" value="1"/>
</dbReference>
<dbReference type="eggNOG" id="COG3264">
    <property type="taxonomic scope" value="Bacteria"/>
</dbReference>
<dbReference type="InterPro" id="IPR011014">
    <property type="entry name" value="MscS_channel_TM-2"/>
</dbReference>